<proteinExistence type="predicted"/>
<dbReference type="AlphaFoldDB" id="A0A160T3C1"/>
<evidence type="ECO:0000313" key="3">
    <source>
        <dbReference type="Proteomes" id="UP000215027"/>
    </source>
</evidence>
<feature type="transmembrane region" description="Helical" evidence="1">
    <location>
        <begin position="25"/>
        <end position="47"/>
    </location>
</feature>
<evidence type="ECO:0000313" key="2">
    <source>
        <dbReference type="EMBL" id="CUS03115.2"/>
    </source>
</evidence>
<dbReference type="Proteomes" id="UP000215027">
    <property type="component" value="Chromosome I"/>
</dbReference>
<keyword evidence="3" id="KW-1185">Reference proteome</keyword>
<gene>
    <name evidence="2" type="ORF">CFX0092_A1237</name>
</gene>
<dbReference type="EMBL" id="LN890655">
    <property type="protein sequence ID" value="CUS03115.2"/>
    <property type="molecule type" value="Genomic_DNA"/>
</dbReference>
<name>A0A160T3C1_9CHLR</name>
<accession>A0A160T3C1</accession>
<dbReference type="RefSeq" id="WP_095042653.1">
    <property type="nucleotide sequence ID" value="NZ_LN890655.1"/>
</dbReference>
<organism evidence="2 3">
    <name type="scientific">Candidatus Promineifilum breve</name>
    <dbReference type="NCBI Taxonomy" id="1806508"/>
    <lineage>
        <taxon>Bacteria</taxon>
        <taxon>Bacillati</taxon>
        <taxon>Chloroflexota</taxon>
        <taxon>Ardenticatenia</taxon>
        <taxon>Candidatus Promineifilales</taxon>
        <taxon>Candidatus Promineifilaceae</taxon>
        <taxon>Candidatus Promineifilum</taxon>
    </lineage>
</organism>
<evidence type="ECO:0000256" key="1">
    <source>
        <dbReference type="SAM" id="Phobius"/>
    </source>
</evidence>
<keyword evidence="1" id="KW-0812">Transmembrane</keyword>
<keyword evidence="1" id="KW-0472">Membrane</keyword>
<dbReference type="KEGG" id="pbf:CFX0092_A1237"/>
<feature type="transmembrane region" description="Helical" evidence="1">
    <location>
        <begin position="98"/>
        <end position="120"/>
    </location>
</feature>
<keyword evidence="1" id="KW-1133">Transmembrane helix</keyword>
<protein>
    <submittedName>
        <fullName evidence="2">Uncharacterized protein</fullName>
    </submittedName>
</protein>
<reference evidence="2" key="1">
    <citation type="submission" date="2016-01" db="EMBL/GenBank/DDBJ databases">
        <authorList>
            <person name="Mcilroy J.S."/>
            <person name="Karst M S."/>
            <person name="Albertsen M."/>
        </authorList>
    </citation>
    <scope>NUCLEOTIDE SEQUENCE</scope>
    <source>
        <strain evidence="2">Cfx-K</strain>
    </source>
</reference>
<feature type="transmembrane region" description="Helical" evidence="1">
    <location>
        <begin position="157"/>
        <end position="179"/>
    </location>
</feature>
<sequence length="324" mass="34102">MSDEMTPISIQSEETSPPAGARPGLGTVLLVILLTTAPLLGLLYLGAQFLNLPFTPFDLYDWPIRAGFAPWIGLIDALNGAQTADGGNIAQSAPLVRWLLSLAVFLLIAFAFGLAFYAFVLRRGRVPDLIDGLAIGALFAAPMILVSLTTSPSTLPAALIIVWLGALFVVWGVVLSYAFGRLMDGAAISGGEPAAGGIDRRQFLLQFGAGAAAITAISAAAGATLAPGRQAAELQRTLPMISPDFLAAQQELFGNFRRFVIVRGGAESAADSNVLALGAEYPDRNYVSIWLGGRSPIVIYENLETALAAYSTEEAEAGIFWLDG</sequence>
<feature type="transmembrane region" description="Helical" evidence="1">
    <location>
        <begin position="132"/>
        <end position="151"/>
    </location>
</feature>